<evidence type="ECO:0000313" key="3">
    <source>
        <dbReference type="EMBL" id="KAF0703059.1"/>
    </source>
</evidence>
<keyword evidence="3" id="KW-0808">Transferase</keyword>
<dbReference type="InterPro" id="IPR043502">
    <property type="entry name" value="DNA/RNA_pol_sf"/>
</dbReference>
<feature type="domain" description="Reverse transcriptase" evidence="2">
    <location>
        <begin position="1"/>
        <end position="182"/>
    </location>
</feature>
<dbReference type="PANTHER" id="PTHR33481:SF1">
    <property type="entry name" value="ENDONUCLEASE_EXONUCLEASE_PHOSPHATASE DOMAIN-CONTAINING PROTEIN-RELATED"/>
    <property type="match status" value="1"/>
</dbReference>
<dbReference type="SUPFAM" id="SSF56672">
    <property type="entry name" value="DNA/RNA polymerases"/>
    <property type="match status" value="1"/>
</dbReference>
<gene>
    <name evidence="3" type="ORF">FWK35_00034132</name>
</gene>
<dbReference type="Proteomes" id="UP000478052">
    <property type="component" value="Unassembled WGS sequence"/>
</dbReference>
<dbReference type="PROSITE" id="PS50878">
    <property type="entry name" value="RT_POL"/>
    <property type="match status" value="1"/>
</dbReference>
<feature type="region of interest" description="Disordered" evidence="1">
    <location>
        <begin position="521"/>
        <end position="547"/>
    </location>
</feature>
<evidence type="ECO:0000313" key="4">
    <source>
        <dbReference type="Proteomes" id="UP000478052"/>
    </source>
</evidence>
<feature type="region of interest" description="Disordered" evidence="1">
    <location>
        <begin position="407"/>
        <end position="507"/>
    </location>
</feature>
<dbReference type="OrthoDB" id="6630990at2759"/>
<feature type="compositionally biased region" description="Basic and acidic residues" evidence="1">
    <location>
        <begin position="407"/>
        <end position="417"/>
    </location>
</feature>
<feature type="non-terminal residue" evidence="3">
    <location>
        <position position="1"/>
    </location>
</feature>
<dbReference type="Pfam" id="PF00078">
    <property type="entry name" value="RVT_1"/>
    <property type="match status" value="1"/>
</dbReference>
<proteinExistence type="predicted"/>
<dbReference type="PANTHER" id="PTHR33481">
    <property type="entry name" value="REVERSE TRANSCRIPTASE"/>
    <property type="match status" value="1"/>
</dbReference>
<dbReference type="GO" id="GO:0003964">
    <property type="term" value="F:RNA-directed DNA polymerase activity"/>
    <property type="evidence" value="ECO:0007669"/>
    <property type="project" value="UniProtKB-KW"/>
</dbReference>
<organism evidence="3 4">
    <name type="scientific">Aphis craccivora</name>
    <name type="common">Cowpea aphid</name>
    <dbReference type="NCBI Taxonomy" id="307492"/>
    <lineage>
        <taxon>Eukaryota</taxon>
        <taxon>Metazoa</taxon>
        <taxon>Ecdysozoa</taxon>
        <taxon>Arthropoda</taxon>
        <taxon>Hexapoda</taxon>
        <taxon>Insecta</taxon>
        <taxon>Pterygota</taxon>
        <taxon>Neoptera</taxon>
        <taxon>Paraneoptera</taxon>
        <taxon>Hemiptera</taxon>
        <taxon>Sternorrhyncha</taxon>
        <taxon>Aphidomorpha</taxon>
        <taxon>Aphidoidea</taxon>
        <taxon>Aphididae</taxon>
        <taxon>Aphidini</taxon>
        <taxon>Aphis</taxon>
        <taxon>Aphis</taxon>
    </lineage>
</organism>
<dbReference type="AlphaFoldDB" id="A0A6G0VNE2"/>
<name>A0A6G0VNE2_APHCR</name>
<evidence type="ECO:0000259" key="2">
    <source>
        <dbReference type="PROSITE" id="PS50878"/>
    </source>
</evidence>
<protein>
    <submittedName>
        <fullName evidence="3">Reverse transcriptase domain-containing protein</fullName>
    </submittedName>
</protein>
<sequence>QCTNRIVVGAFLDITGAFDYVRWTPIFERLKVLKISNRTLALLESYLTNRTATLSSDNETRVRPMTRGCPQGSRLGPTLWKVAMSDAFKSIGHQSHMIAYADDIALAVGAARLDTVKKRLMEYFDQLTSWSNKYGLNFSMAKSQIMTLKGGVKPTYTVPFGSSADAILIKATKTVKYLGITIDPRRSYREHVEDISHKSKEMFTRLRSMTSANWGVEQRTSLVIYKGVFLPRITYAASIWQKALELKCSIKTLGSTQRDALRAITGAYRTTSTAALQVISGQLPLDLEVKRFVLRRSLKTNDITYQEYERDLKELLEVWQERWVTQDKGEWTFQLIPDVRIRYGLPLTMDHYTSQMLTGHGDFRGKLHSFNRVPAPGCACGNGSETVKHVLLACPRTKIQRENLKRKLQQEQNRASREDEEFGPWGRGRGQNTTSVLPACRKRRLKGNGQLGPASGMRTHRNLRGLGRCRGSDRDPMKSGSITSVMPPGGVVQATEPPTRGSRPPRRRRALPGLVLTKLGPGIPPLMRFPKGSESGTSGCGEPRGAEKLATCPHTAVALRSRPGRGRWRFGFGVAVAGATVWLKDQRWV</sequence>
<feature type="non-terminal residue" evidence="3">
    <location>
        <position position="589"/>
    </location>
</feature>
<comment type="caution">
    <text evidence="3">The sequence shown here is derived from an EMBL/GenBank/DDBJ whole genome shotgun (WGS) entry which is preliminary data.</text>
</comment>
<dbReference type="EMBL" id="VUJU01014049">
    <property type="protein sequence ID" value="KAF0703059.1"/>
    <property type="molecule type" value="Genomic_DNA"/>
</dbReference>
<reference evidence="3 4" key="1">
    <citation type="submission" date="2019-08" db="EMBL/GenBank/DDBJ databases">
        <title>Whole genome of Aphis craccivora.</title>
        <authorList>
            <person name="Voronova N.V."/>
            <person name="Shulinski R.S."/>
            <person name="Bandarenka Y.V."/>
            <person name="Zhorov D.G."/>
            <person name="Warner D."/>
        </authorList>
    </citation>
    <scope>NUCLEOTIDE SEQUENCE [LARGE SCALE GENOMIC DNA]</scope>
    <source>
        <strain evidence="3">180601</strain>
        <tissue evidence="3">Whole Body</tissue>
    </source>
</reference>
<keyword evidence="3" id="KW-0695">RNA-directed DNA polymerase</keyword>
<accession>A0A6G0VNE2</accession>
<evidence type="ECO:0000256" key="1">
    <source>
        <dbReference type="SAM" id="MobiDB-lite"/>
    </source>
</evidence>
<keyword evidence="4" id="KW-1185">Reference proteome</keyword>
<keyword evidence="3" id="KW-0548">Nucleotidyltransferase</keyword>
<dbReference type="InterPro" id="IPR000477">
    <property type="entry name" value="RT_dom"/>
</dbReference>